<dbReference type="RefSeq" id="WP_345824666.1">
    <property type="nucleotide sequence ID" value="NZ_JBDIML010000002.1"/>
</dbReference>
<keyword evidence="2" id="KW-0486">Methionine biosynthesis</keyword>
<feature type="domain" description="AB hydrolase-1" evidence="3">
    <location>
        <begin position="43"/>
        <end position="331"/>
    </location>
</feature>
<keyword evidence="2" id="KW-0963">Cytoplasm</keyword>
<dbReference type="Proteomes" id="UP001444625">
    <property type="component" value="Unassembled WGS sequence"/>
</dbReference>
<comment type="function">
    <text evidence="2">Transfers an acetyl group from acetyl-CoA to L-homoserine, forming acetyl-L-homoserine.</text>
</comment>
<feature type="active site" evidence="2">
    <location>
        <position position="328"/>
    </location>
</feature>
<dbReference type="EC" id="2.3.1.31" evidence="2"/>
<dbReference type="PANTHER" id="PTHR32268:SF11">
    <property type="entry name" value="HOMOSERINE O-ACETYLTRANSFERASE"/>
    <property type="match status" value="1"/>
</dbReference>
<keyword evidence="2 4" id="KW-0012">Acyltransferase</keyword>
<name>A0ABU9XG24_9BACI</name>
<organism evidence="4 5">
    <name type="scientific">Ornithinibacillus xuwenensis</name>
    <dbReference type="NCBI Taxonomy" id="3144668"/>
    <lineage>
        <taxon>Bacteria</taxon>
        <taxon>Bacillati</taxon>
        <taxon>Bacillota</taxon>
        <taxon>Bacilli</taxon>
        <taxon>Bacillales</taxon>
        <taxon>Bacillaceae</taxon>
        <taxon>Ornithinibacillus</taxon>
    </lineage>
</organism>
<comment type="subunit">
    <text evidence="2">Homodimer.</text>
</comment>
<dbReference type="InterPro" id="IPR008220">
    <property type="entry name" value="HAT_MetX-like"/>
</dbReference>
<comment type="similarity">
    <text evidence="2">Belongs to the AB hydrolase superfamily. MetX family.</text>
</comment>
<dbReference type="InterPro" id="IPR029058">
    <property type="entry name" value="AB_hydrolase_fold"/>
</dbReference>
<comment type="catalytic activity">
    <reaction evidence="2">
        <text>L-homoserine + acetyl-CoA = O-acetyl-L-homoserine + CoA</text>
        <dbReference type="Rhea" id="RHEA:13701"/>
        <dbReference type="ChEBI" id="CHEBI:57287"/>
        <dbReference type="ChEBI" id="CHEBI:57288"/>
        <dbReference type="ChEBI" id="CHEBI:57476"/>
        <dbReference type="ChEBI" id="CHEBI:57716"/>
        <dbReference type="EC" id="2.3.1.31"/>
    </reaction>
</comment>
<feature type="active site" description="Nucleophile" evidence="2">
    <location>
        <position position="145"/>
    </location>
</feature>
<comment type="caution">
    <text evidence="2">Lacks conserved residue(s) required for the propagation of feature annotation.</text>
</comment>
<evidence type="ECO:0000313" key="4">
    <source>
        <dbReference type="EMBL" id="MEN2767204.1"/>
    </source>
</evidence>
<evidence type="ECO:0000256" key="2">
    <source>
        <dbReference type="HAMAP-Rule" id="MF_00296"/>
    </source>
</evidence>
<evidence type="ECO:0000259" key="3">
    <source>
        <dbReference type="Pfam" id="PF00561"/>
    </source>
</evidence>
<dbReference type="NCBIfam" id="TIGR01392">
    <property type="entry name" value="homoserO_Ac_trn"/>
    <property type="match status" value="1"/>
</dbReference>
<dbReference type="PIRSF" id="PIRSF000443">
    <property type="entry name" value="Homoser_Ac_trans"/>
    <property type="match status" value="1"/>
</dbReference>
<evidence type="ECO:0000256" key="1">
    <source>
        <dbReference type="ARBA" id="ARBA00022679"/>
    </source>
</evidence>
<comment type="caution">
    <text evidence="4">The sequence shown here is derived from an EMBL/GenBank/DDBJ whole genome shotgun (WGS) entry which is preliminary data.</text>
</comment>
<dbReference type="HAMAP" id="MF_00296">
    <property type="entry name" value="MetX_acyltransf"/>
    <property type="match status" value="1"/>
</dbReference>
<evidence type="ECO:0000313" key="5">
    <source>
        <dbReference type="Proteomes" id="UP001444625"/>
    </source>
</evidence>
<reference evidence="4 5" key="1">
    <citation type="submission" date="2024-05" db="EMBL/GenBank/DDBJ databases">
        <authorList>
            <person name="Haq I."/>
            <person name="Ullah Z."/>
            <person name="Ahmad R."/>
            <person name="Li M."/>
            <person name="Tong Y."/>
        </authorList>
    </citation>
    <scope>NUCLEOTIDE SEQUENCE [LARGE SCALE GENOMIC DNA]</scope>
    <source>
        <strain evidence="4 5">16A2E</strain>
    </source>
</reference>
<dbReference type="GO" id="GO:0004414">
    <property type="term" value="F:homoserine O-acetyltransferase activity"/>
    <property type="evidence" value="ECO:0007669"/>
    <property type="project" value="UniProtKB-EC"/>
</dbReference>
<feature type="binding site" evidence="2">
    <location>
        <position position="329"/>
    </location>
    <ligand>
        <name>substrate</name>
    </ligand>
</feature>
<keyword evidence="5" id="KW-1185">Reference proteome</keyword>
<feature type="binding site" evidence="2">
    <location>
        <position position="213"/>
    </location>
    <ligand>
        <name>substrate</name>
    </ligand>
</feature>
<protein>
    <recommendedName>
        <fullName evidence="2">Homoserine O-acetyltransferase</fullName>
        <shortName evidence="2">HAT</shortName>
        <ecNumber evidence="2">2.3.1.31</ecNumber>
    </recommendedName>
    <alternativeName>
        <fullName evidence="2">Homoserine transacetylase</fullName>
        <shortName evidence="2">HTA</shortName>
    </alternativeName>
</protein>
<feature type="active site" evidence="2">
    <location>
        <position position="299"/>
    </location>
</feature>
<keyword evidence="1 2" id="KW-0808">Transferase</keyword>
<dbReference type="PANTHER" id="PTHR32268">
    <property type="entry name" value="HOMOSERINE O-ACETYLTRANSFERASE"/>
    <property type="match status" value="1"/>
</dbReference>
<comment type="subcellular location">
    <subcellularLocation>
        <location evidence="2">Cytoplasm</location>
    </subcellularLocation>
</comment>
<sequence>MVNTSNILTKIGEVSIGPLQLESGHFLPEVSLTYERVGPQDAPIILVCHALTGNHLTVGYPKKPGWWNGLIGPNQYIDTAKYQVITFNVLGGCNGSTGPLSINPITEEPYCASFPTITIRDMVHAQFAALQQLDIKEIYAVVGGSLGGMQALEWGLLYPDLLNKLIILAATPTLSDYGIAYNHIAKQAITNDPLWLDGYYQSSSEIRGLEIARMIGMVTYRSSDLFSERFNRKETESGYSVTSYLDYQGEKLSNRFDANSYLCLLEAMNTHDIGRERGGWEEACKQYTCSILTLSFEHDLIYEPKIIKDFSSHLSNCSYQHMKTLFGHDGFLTEYHKWGSIIEDFLISERTKTVQG</sequence>
<comment type="pathway">
    <text evidence="2">Amino-acid biosynthesis; L-methionine biosynthesis via de novo pathway; O-acetyl-L-homoserine from L-homoserine: step 1/1.</text>
</comment>
<dbReference type="SUPFAM" id="SSF53474">
    <property type="entry name" value="alpha/beta-Hydrolases"/>
    <property type="match status" value="1"/>
</dbReference>
<gene>
    <name evidence="2" type="primary">metXA</name>
    <name evidence="4" type="ORF">ABC228_08390</name>
</gene>
<dbReference type="InterPro" id="IPR000073">
    <property type="entry name" value="AB_hydrolase_1"/>
</dbReference>
<dbReference type="EMBL" id="JBDIML010000002">
    <property type="protein sequence ID" value="MEN2767204.1"/>
    <property type="molecule type" value="Genomic_DNA"/>
</dbReference>
<keyword evidence="2" id="KW-0028">Amino-acid biosynthesis</keyword>
<proteinExistence type="inferred from homology"/>
<dbReference type="NCBIfam" id="NF001209">
    <property type="entry name" value="PRK00175.1"/>
    <property type="match status" value="1"/>
</dbReference>
<dbReference type="Pfam" id="PF00561">
    <property type="entry name" value="Abhydrolase_1"/>
    <property type="match status" value="1"/>
</dbReference>
<dbReference type="Gene3D" id="3.40.50.1820">
    <property type="entry name" value="alpha/beta hydrolase"/>
    <property type="match status" value="1"/>
</dbReference>
<accession>A0ABU9XG24</accession>